<dbReference type="InterPro" id="IPR015422">
    <property type="entry name" value="PyrdxlP-dep_Trfase_small"/>
</dbReference>
<reference evidence="14 15" key="2">
    <citation type="submission" date="2018-10" db="EMBL/GenBank/DDBJ databases">
        <title>Detection and isolation of Mycoplasma hominis as a predominant microorganism from pelvic cavity of patient with salpingitis and tubo-ovarian abscess.</title>
        <authorList>
            <person name="Guschin A.E."/>
            <person name="Khayrullina G.A."/>
            <person name="Rakovskaya I.V."/>
            <person name="Shelenkov A.A."/>
            <person name="Shagin D.A."/>
        </authorList>
    </citation>
    <scope>NUCLEOTIDE SEQUENCE [LARGE SCALE GENOMIC DNA]</scope>
    <source>
        <strain evidence="15">TOA</strain>
    </source>
</reference>
<comment type="similarity">
    <text evidence="3 11">Belongs to the SHMT family.</text>
</comment>
<dbReference type="GO" id="GO:0008168">
    <property type="term" value="F:methyltransferase activity"/>
    <property type="evidence" value="ECO:0007669"/>
    <property type="project" value="UniProtKB-KW"/>
</dbReference>
<evidence type="ECO:0000256" key="11">
    <source>
        <dbReference type="HAMAP-Rule" id="MF_00051"/>
    </source>
</evidence>
<evidence type="ECO:0000256" key="4">
    <source>
        <dbReference type="ARBA" id="ARBA00011738"/>
    </source>
</evidence>
<evidence type="ECO:0000256" key="6">
    <source>
        <dbReference type="ARBA" id="ARBA00022563"/>
    </source>
</evidence>
<organism evidence="14 15">
    <name type="scientific">Metamycoplasma hominis</name>
    <name type="common">Mycoplasma hominis</name>
    <dbReference type="NCBI Taxonomy" id="2098"/>
    <lineage>
        <taxon>Bacteria</taxon>
        <taxon>Bacillati</taxon>
        <taxon>Mycoplasmatota</taxon>
        <taxon>Mycoplasmoidales</taxon>
        <taxon>Metamycoplasmataceae</taxon>
        <taxon>Metamycoplasma</taxon>
    </lineage>
</organism>
<dbReference type="InterPro" id="IPR015424">
    <property type="entry name" value="PyrdxlP-dep_Trfase"/>
</dbReference>
<comment type="subcellular location">
    <subcellularLocation>
        <location evidence="2 11">Cytoplasm</location>
    </subcellularLocation>
</comment>
<evidence type="ECO:0000256" key="12">
    <source>
        <dbReference type="PIRSR" id="PIRSR000412-50"/>
    </source>
</evidence>
<evidence type="ECO:0000256" key="3">
    <source>
        <dbReference type="ARBA" id="ARBA00006376"/>
    </source>
</evidence>
<comment type="subunit">
    <text evidence="4 11">Homodimer.</text>
</comment>
<evidence type="ECO:0000256" key="5">
    <source>
        <dbReference type="ARBA" id="ARBA00022490"/>
    </source>
</evidence>
<dbReference type="InterPro" id="IPR039429">
    <property type="entry name" value="SHMT-like_dom"/>
</dbReference>
<comment type="pathway">
    <text evidence="11">Amino-acid biosynthesis; glycine biosynthesis; glycine from L-serine: step 1/1.</text>
</comment>
<dbReference type="Pfam" id="PF00464">
    <property type="entry name" value="SHMT"/>
    <property type="match status" value="1"/>
</dbReference>
<comment type="pathway">
    <text evidence="11">One-carbon metabolism; tetrahydrofolate interconversion.</text>
</comment>
<dbReference type="RefSeq" id="WP_036438688.1">
    <property type="nucleotide sequence ID" value="NZ_CP033021.1"/>
</dbReference>
<keyword evidence="6 11" id="KW-0554">One-carbon metabolism</keyword>
<feature type="binding site" evidence="11">
    <location>
        <begin position="122"/>
        <end position="124"/>
    </location>
    <ligand>
        <name>(6S)-5,6,7,8-tetrahydrofolate</name>
        <dbReference type="ChEBI" id="CHEBI:57453"/>
    </ligand>
</feature>
<dbReference type="GO" id="GO:0035999">
    <property type="term" value="P:tetrahydrofolate interconversion"/>
    <property type="evidence" value="ECO:0007669"/>
    <property type="project" value="UniProtKB-UniRule"/>
</dbReference>
<evidence type="ECO:0000256" key="10">
    <source>
        <dbReference type="ARBA" id="ARBA00054606"/>
    </source>
</evidence>
<evidence type="ECO:0000256" key="2">
    <source>
        <dbReference type="ARBA" id="ARBA00004496"/>
    </source>
</evidence>
<comment type="function">
    <text evidence="10">Catalyzes the reversible interconversion of serine and glycine with tetrahydrofolate (THF) serving as the one-carbon carrier. This reaction serves as the major source of one-carbon groups required for the biosynthesis of purines, thymidylate, methionine, and other important biomolecules. Also exhibits THF-independent aldolase activity toward beta-hydroxyamino acids, producing glycine and aldehydes, via a retro-aldol mechanism. Thus, is able to catalyze the cleavage of L-allo-threonine.</text>
</comment>
<keyword evidence="9 11" id="KW-0663">Pyridoxal phosphate</keyword>
<dbReference type="NCBIfam" id="NF000586">
    <property type="entry name" value="PRK00011.1"/>
    <property type="match status" value="1"/>
</dbReference>
<evidence type="ECO:0000256" key="1">
    <source>
        <dbReference type="ARBA" id="ARBA00001933"/>
    </source>
</evidence>
<dbReference type="GO" id="GO:0032259">
    <property type="term" value="P:methylation"/>
    <property type="evidence" value="ECO:0007669"/>
    <property type="project" value="UniProtKB-KW"/>
</dbReference>
<comment type="cofactor">
    <cofactor evidence="1 11 12">
        <name>pyridoxal 5'-phosphate</name>
        <dbReference type="ChEBI" id="CHEBI:597326"/>
    </cofactor>
</comment>
<dbReference type="Gene3D" id="3.90.1150.10">
    <property type="entry name" value="Aspartate Aminotransferase, domain 1"/>
    <property type="match status" value="1"/>
</dbReference>
<proteinExistence type="inferred from homology"/>
<evidence type="ECO:0000256" key="7">
    <source>
        <dbReference type="ARBA" id="ARBA00022605"/>
    </source>
</evidence>
<reference evidence="14 15" key="1">
    <citation type="submission" date="2014-08" db="EMBL/GenBank/DDBJ databases">
        <authorList>
            <person name="Kuleshov K."/>
            <person name="Dedkov V."/>
            <person name="Markelov M."/>
            <person name="Pimkina E."/>
        </authorList>
    </citation>
    <scope>NUCLEOTIDE SEQUENCE [LARGE SCALE GENOMIC DNA]</scope>
    <source>
        <strain evidence="15">TOA</strain>
    </source>
</reference>
<comment type="caution">
    <text evidence="11">Lacks conserved residue(s) required for the propagation of feature annotation.</text>
</comment>
<keyword evidence="5 11" id="KW-0963">Cytoplasm</keyword>
<dbReference type="InterPro" id="IPR001085">
    <property type="entry name" value="Ser_HO-MeTrfase"/>
</dbReference>
<sequence length="418" mass="46552">MYKKINLDDKEIEELINLENQRLEDHVELIASENYVSEDVMKANGSCLTNKYAEGYPNKRYYGGCEYVDKIEEIAQERAKKLFNVKYANVQPYSGSVANAAVYMAMVDPGDKVLGLDLNSGGHLSHGYKISFSGKFYEAHTYSVNDEGVLDYDKILEIAKEVKPKMIICGYSAYSQIVDFAKFRKICDEVGAKLFADISHISGLIIAGLHPSPSGYADVIMTTTHKTLRGTRGAIILTNDEEIFKRVNSAVFPGVQGGPLLHQIAAKAVSFREALQPEFIDYQKQLLLNSKIMCQTFLNKGVKIISGLTQNHLFMIDVKTSYGITGKYATEVLGRVNITVNKNTIPNDSEKPTVASGIRIGSAAMTSRGLKEDEFIILANLIDKVLRDPENENLLYVVKKEIAKLTNSFPIKRSHLVR</sequence>
<dbReference type="EMBL" id="CP033021">
    <property type="protein sequence ID" value="AYN65613.1"/>
    <property type="molecule type" value="Genomic_DNA"/>
</dbReference>
<dbReference type="EC" id="2.1.2.1" evidence="11"/>
<evidence type="ECO:0000256" key="8">
    <source>
        <dbReference type="ARBA" id="ARBA00022679"/>
    </source>
</evidence>
<comment type="catalytic activity">
    <reaction evidence="11">
        <text>(6R)-5,10-methylene-5,6,7,8-tetrahydrofolate + glycine + H2O = (6S)-5,6,7,8-tetrahydrofolate + L-serine</text>
        <dbReference type="Rhea" id="RHEA:15481"/>
        <dbReference type="ChEBI" id="CHEBI:15377"/>
        <dbReference type="ChEBI" id="CHEBI:15636"/>
        <dbReference type="ChEBI" id="CHEBI:33384"/>
        <dbReference type="ChEBI" id="CHEBI:57305"/>
        <dbReference type="ChEBI" id="CHEBI:57453"/>
        <dbReference type="EC" id="2.1.2.1"/>
    </reaction>
</comment>
<dbReference type="PANTHER" id="PTHR11680:SF50">
    <property type="entry name" value="SERINE HYDROXYMETHYLTRANSFERASE"/>
    <property type="match status" value="1"/>
</dbReference>
<feature type="binding site" evidence="11">
    <location>
        <position position="241"/>
    </location>
    <ligand>
        <name>(6S)-5,6,7,8-tetrahydrofolate</name>
        <dbReference type="ChEBI" id="CHEBI:57453"/>
    </ligand>
</feature>
<name>A0A454CAH9_METHO</name>
<keyword evidence="8 11" id="KW-0808">Transferase</keyword>
<dbReference type="UniPathway" id="UPA00288">
    <property type="reaction ID" value="UER01023"/>
</dbReference>
<dbReference type="InterPro" id="IPR015421">
    <property type="entry name" value="PyrdxlP-dep_Trfase_major"/>
</dbReference>
<accession>A0A454CAH9</accession>
<dbReference type="CDD" id="cd00378">
    <property type="entry name" value="SHMT"/>
    <property type="match status" value="1"/>
</dbReference>
<feature type="binding site" evidence="11">
    <location>
        <position position="118"/>
    </location>
    <ligand>
        <name>(6S)-5,6,7,8-tetrahydrofolate</name>
        <dbReference type="ChEBI" id="CHEBI:57453"/>
    </ligand>
</feature>
<dbReference type="GO" id="GO:0004372">
    <property type="term" value="F:glycine hydroxymethyltransferase activity"/>
    <property type="evidence" value="ECO:0007669"/>
    <property type="project" value="UniProtKB-UniRule"/>
</dbReference>
<dbReference type="PIRSF" id="PIRSF000412">
    <property type="entry name" value="SHMT"/>
    <property type="match status" value="1"/>
</dbReference>
<keyword evidence="7 11" id="KW-0028">Amino-acid biosynthesis</keyword>
<dbReference type="OrthoDB" id="9803846at2"/>
<dbReference type="SUPFAM" id="SSF53383">
    <property type="entry name" value="PLP-dependent transferases"/>
    <property type="match status" value="1"/>
</dbReference>
<dbReference type="HAMAP" id="MF_00051">
    <property type="entry name" value="SHMT"/>
    <property type="match status" value="1"/>
</dbReference>
<evidence type="ECO:0000256" key="9">
    <source>
        <dbReference type="ARBA" id="ARBA00022898"/>
    </source>
</evidence>
<dbReference type="UniPathway" id="UPA00193"/>
<keyword evidence="14" id="KW-0489">Methyltransferase</keyword>
<dbReference type="InterPro" id="IPR049943">
    <property type="entry name" value="Ser_HO-MeTrfase-like"/>
</dbReference>
<gene>
    <name evidence="11" type="primary">glyA</name>
    <name evidence="14" type="ORF">KN71_002880</name>
</gene>
<evidence type="ECO:0000313" key="14">
    <source>
        <dbReference type="EMBL" id="AYN65613.1"/>
    </source>
</evidence>
<dbReference type="GO" id="GO:0030170">
    <property type="term" value="F:pyridoxal phosphate binding"/>
    <property type="evidence" value="ECO:0007669"/>
    <property type="project" value="UniProtKB-UniRule"/>
</dbReference>
<dbReference type="GO" id="GO:0019264">
    <property type="term" value="P:glycine biosynthetic process from serine"/>
    <property type="evidence" value="ECO:0007669"/>
    <property type="project" value="UniProtKB-UniRule"/>
</dbReference>
<feature type="domain" description="Serine hydroxymethyltransferase-like" evidence="13">
    <location>
        <begin position="8"/>
        <end position="382"/>
    </location>
</feature>
<dbReference type="AlphaFoldDB" id="A0A454CAH9"/>
<dbReference type="Gene3D" id="3.40.640.10">
    <property type="entry name" value="Type I PLP-dependent aspartate aminotransferase-like (Major domain)"/>
    <property type="match status" value="1"/>
</dbReference>
<feature type="site" description="Plays an important role in substrate specificity" evidence="11">
    <location>
        <position position="225"/>
    </location>
</feature>
<dbReference type="FunFam" id="3.40.640.10:FF:000001">
    <property type="entry name" value="Serine hydroxymethyltransferase"/>
    <property type="match status" value="1"/>
</dbReference>
<protein>
    <recommendedName>
        <fullName evidence="11">Serine hydroxymethyltransferase</fullName>
        <shortName evidence="11">SHMT</shortName>
        <shortName evidence="11">Serine methylase</shortName>
        <ecNumber evidence="11">2.1.2.1</ecNumber>
    </recommendedName>
</protein>
<dbReference type="GO" id="GO:0005829">
    <property type="term" value="C:cytosol"/>
    <property type="evidence" value="ECO:0007669"/>
    <property type="project" value="TreeGrafter"/>
</dbReference>
<dbReference type="Proteomes" id="UP000029712">
    <property type="component" value="Chromosome"/>
</dbReference>
<evidence type="ECO:0000313" key="15">
    <source>
        <dbReference type="Proteomes" id="UP000029712"/>
    </source>
</evidence>
<feature type="modified residue" description="N6-(pyridoxal phosphate)lysine" evidence="11 12">
    <location>
        <position position="226"/>
    </location>
</feature>
<dbReference type="PANTHER" id="PTHR11680">
    <property type="entry name" value="SERINE HYDROXYMETHYLTRANSFERASE"/>
    <property type="match status" value="1"/>
</dbReference>
<evidence type="ECO:0000259" key="13">
    <source>
        <dbReference type="Pfam" id="PF00464"/>
    </source>
</evidence>